<dbReference type="NCBIfam" id="TIGR02367">
    <property type="entry name" value="PylS_Cterm"/>
    <property type="match status" value="1"/>
</dbReference>
<keyword evidence="3" id="KW-0067">ATP-binding</keyword>
<evidence type="ECO:0000256" key="3">
    <source>
        <dbReference type="ARBA" id="ARBA00022840"/>
    </source>
</evidence>
<dbReference type="Proteomes" id="UP000600363">
    <property type="component" value="Unassembled WGS sequence"/>
</dbReference>
<name>A0A832RV45_9EURY</name>
<dbReference type="AlphaFoldDB" id="A0A832RV45"/>
<proteinExistence type="predicted"/>
<evidence type="ECO:0000256" key="5">
    <source>
        <dbReference type="ARBA" id="ARBA00023146"/>
    </source>
</evidence>
<dbReference type="Gene3D" id="1.10.287.540">
    <property type="entry name" value="Helix hairpin bin"/>
    <property type="match status" value="1"/>
</dbReference>
<keyword evidence="1 7" id="KW-0436">Ligase</keyword>
<dbReference type="InterPro" id="IPR023877">
    <property type="entry name" value="Pyrrolysyl-tRNA_ligase_C"/>
</dbReference>
<gene>
    <name evidence="7" type="ORF">HA299_04840</name>
</gene>
<protein>
    <submittedName>
        <fullName evidence="7">Pyrrolysine--tRNA(Pyl) ligase large subunit</fullName>
    </submittedName>
</protein>
<sequence>MIGFTDTQVQRLKELGGDQKIVGCRFSSVADRDEVFETTVKNLVEENREKLRRMAHSPSRCSLFELEDRLASTLVGMGFMEVATPMLLSASNLKKMGIDESHPLWEQVFWVDKKRCMRPMLAPNLYFLLKHLKRNIKKPVRIFEIGPCFRKESQGSRHLEEFTMLNLVELAPDCEPTERLTELIEKVMGQIGLEYRLKNESSEVYGNTVDVEVDGVEVASGAVGPHFLDGAYGITDAWVGVGFGLERLLMVMEGHSNIRKVGRSLVYLNGARIDI</sequence>
<dbReference type="Pfam" id="PF01409">
    <property type="entry name" value="tRNA-synt_2d"/>
    <property type="match status" value="1"/>
</dbReference>
<dbReference type="RefSeq" id="WP_042686913.1">
    <property type="nucleotide sequence ID" value="NZ_DUIH01000016.1"/>
</dbReference>
<evidence type="ECO:0000256" key="2">
    <source>
        <dbReference type="ARBA" id="ARBA00022741"/>
    </source>
</evidence>
<evidence type="ECO:0000256" key="1">
    <source>
        <dbReference type="ARBA" id="ARBA00022598"/>
    </source>
</evidence>
<accession>A0A832RV45</accession>
<keyword evidence="5" id="KW-0030">Aminoacyl-tRNA synthetase</keyword>
<dbReference type="InterPro" id="IPR006195">
    <property type="entry name" value="aa-tRNA-synth_II"/>
</dbReference>
<dbReference type="GO" id="GO:0000049">
    <property type="term" value="F:tRNA binding"/>
    <property type="evidence" value="ECO:0007669"/>
    <property type="project" value="InterPro"/>
</dbReference>
<dbReference type="EMBL" id="DUIH01000016">
    <property type="protein sequence ID" value="HIH69922.1"/>
    <property type="molecule type" value="Genomic_DNA"/>
</dbReference>
<dbReference type="GO" id="GO:0005524">
    <property type="term" value="F:ATP binding"/>
    <property type="evidence" value="ECO:0007669"/>
    <property type="project" value="UniProtKB-KW"/>
</dbReference>
<comment type="caution">
    <text evidence="7">The sequence shown here is derived from an EMBL/GenBank/DDBJ whole genome shotgun (WGS) entry which is preliminary data.</text>
</comment>
<dbReference type="GO" id="GO:0043039">
    <property type="term" value="P:tRNA aminoacylation"/>
    <property type="evidence" value="ECO:0007669"/>
    <property type="project" value="InterPro"/>
</dbReference>
<dbReference type="SMR" id="A0A832RV45"/>
<organism evidence="7 8">
    <name type="scientific">Methermicoccus shengliensis</name>
    <dbReference type="NCBI Taxonomy" id="660064"/>
    <lineage>
        <taxon>Archaea</taxon>
        <taxon>Methanobacteriati</taxon>
        <taxon>Methanobacteriota</taxon>
        <taxon>Stenosarchaea group</taxon>
        <taxon>Methanomicrobia</taxon>
        <taxon>Methanosarcinales</taxon>
        <taxon>Methermicoccaceae</taxon>
        <taxon>Methermicoccus</taxon>
    </lineage>
</organism>
<dbReference type="PROSITE" id="PS50862">
    <property type="entry name" value="AA_TRNA_LIGASE_II"/>
    <property type="match status" value="1"/>
</dbReference>
<dbReference type="InterPro" id="IPR002319">
    <property type="entry name" value="Phenylalanyl-tRNA_Synthase"/>
</dbReference>
<evidence type="ECO:0000313" key="7">
    <source>
        <dbReference type="EMBL" id="HIH69922.1"/>
    </source>
</evidence>
<evidence type="ECO:0000313" key="8">
    <source>
        <dbReference type="Proteomes" id="UP000600363"/>
    </source>
</evidence>
<dbReference type="SUPFAM" id="SSF55681">
    <property type="entry name" value="Class II aaRS and biotin synthetases"/>
    <property type="match status" value="1"/>
</dbReference>
<keyword evidence="4" id="KW-0648">Protein biosynthesis</keyword>
<evidence type="ECO:0000259" key="6">
    <source>
        <dbReference type="PROSITE" id="PS50862"/>
    </source>
</evidence>
<evidence type="ECO:0000256" key="4">
    <source>
        <dbReference type="ARBA" id="ARBA00022917"/>
    </source>
</evidence>
<reference evidence="7" key="1">
    <citation type="journal article" date="2020" name="bioRxiv">
        <title>A rank-normalized archaeal taxonomy based on genome phylogeny resolves widespread incomplete and uneven classifications.</title>
        <authorList>
            <person name="Rinke C."/>
            <person name="Chuvochina M."/>
            <person name="Mussig A.J."/>
            <person name="Chaumeil P.-A."/>
            <person name="Waite D.W."/>
            <person name="Whitman W.B."/>
            <person name="Parks D.H."/>
            <person name="Hugenholtz P."/>
        </authorList>
    </citation>
    <scope>NUCLEOTIDE SEQUENCE</scope>
    <source>
        <strain evidence="7">UBA12518</strain>
    </source>
</reference>
<dbReference type="Gene3D" id="3.30.930.10">
    <property type="entry name" value="Bira Bifunctional Protein, Domain 2"/>
    <property type="match status" value="1"/>
</dbReference>
<dbReference type="GO" id="GO:0006412">
    <property type="term" value="P:translation"/>
    <property type="evidence" value="ECO:0007669"/>
    <property type="project" value="UniProtKB-KW"/>
</dbReference>
<feature type="domain" description="Aminoacyl-transfer RNA synthetases class-II family profile" evidence="6">
    <location>
        <begin position="66"/>
        <end position="275"/>
    </location>
</feature>
<keyword evidence="2" id="KW-0547">Nucleotide-binding</keyword>
<dbReference type="GO" id="GO:0004812">
    <property type="term" value="F:aminoacyl-tRNA ligase activity"/>
    <property type="evidence" value="ECO:0007669"/>
    <property type="project" value="UniProtKB-KW"/>
</dbReference>
<dbReference type="InterPro" id="IPR045864">
    <property type="entry name" value="aa-tRNA-synth_II/BPL/LPL"/>
</dbReference>